<gene>
    <name evidence="1" type="ORF">CURHAP_LOCUS26660</name>
</gene>
<dbReference type="EMBL" id="CAEKDK010000004">
    <property type="protein sequence ID" value="CAB4277145.1"/>
    <property type="molecule type" value="Genomic_DNA"/>
</dbReference>
<dbReference type="AlphaFoldDB" id="A0A6J5UPJ6"/>
<proteinExistence type="predicted"/>
<organism evidence="1 2">
    <name type="scientific">Prunus armeniaca</name>
    <name type="common">Apricot</name>
    <name type="synonym">Armeniaca vulgaris</name>
    <dbReference type="NCBI Taxonomy" id="36596"/>
    <lineage>
        <taxon>Eukaryota</taxon>
        <taxon>Viridiplantae</taxon>
        <taxon>Streptophyta</taxon>
        <taxon>Embryophyta</taxon>
        <taxon>Tracheophyta</taxon>
        <taxon>Spermatophyta</taxon>
        <taxon>Magnoliopsida</taxon>
        <taxon>eudicotyledons</taxon>
        <taxon>Gunneridae</taxon>
        <taxon>Pentapetalae</taxon>
        <taxon>rosids</taxon>
        <taxon>fabids</taxon>
        <taxon>Rosales</taxon>
        <taxon>Rosaceae</taxon>
        <taxon>Amygdaloideae</taxon>
        <taxon>Amygdaleae</taxon>
        <taxon>Prunus</taxon>
    </lineage>
</organism>
<dbReference type="Proteomes" id="UP000507222">
    <property type="component" value="Unassembled WGS sequence"/>
</dbReference>
<accession>A0A6J5UPJ6</accession>
<protein>
    <submittedName>
        <fullName evidence="1">Uncharacterized protein</fullName>
    </submittedName>
</protein>
<name>A0A6J5UPJ6_PRUAR</name>
<sequence>MGQAGPASAGLVPNGFEPRVEGLNEHTLIWCSVKGYEVCSEAKRGLAQNRERVRRSREGEGEAAQSVYLKSMFVKVVYLEKLLVNLRVLEETGGSCLAVFHANGKD</sequence>
<evidence type="ECO:0000313" key="2">
    <source>
        <dbReference type="Proteomes" id="UP000507222"/>
    </source>
</evidence>
<evidence type="ECO:0000313" key="1">
    <source>
        <dbReference type="EMBL" id="CAB4277145.1"/>
    </source>
</evidence>
<reference evidence="1 2" key="1">
    <citation type="submission" date="2020-05" db="EMBL/GenBank/DDBJ databases">
        <authorList>
            <person name="Campoy J."/>
            <person name="Schneeberger K."/>
            <person name="Spophaly S."/>
        </authorList>
    </citation>
    <scope>NUCLEOTIDE SEQUENCE [LARGE SCALE GENOMIC DNA]</scope>
    <source>
        <strain evidence="1">PruArmRojPasFocal</strain>
    </source>
</reference>